<reference evidence="1 2" key="1">
    <citation type="submission" date="2019-03" db="EMBL/GenBank/DDBJ databases">
        <title>Single cell metagenomics reveals metabolic interactions within the superorganism composed of flagellate Streblomastix strix and complex community of Bacteroidetes bacteria on its surface.</title>
        <authorList>
            <person name="Treitli S.C."/>
            <person name="Kolisko M."/>
            <person name="Husnik F."/>
            <person name="Keeling P."/>
            <person name="Hampl V."/>
        </authorList>
    </citation>
    <scope>NUCLEOTIDE SEQUENCE [LARGE SCALE GENOMIC DNA]</scope>
    <source>
        <strain evidence="1">ST1C</strain>
    </source>
</reference>
<accession>A0A5J4X2S5</accession>
<proteinExistence type="predicted"/>
<protein>
    <submittedName>
        <fullName evidence="1">Uncharacterized protein</fullName>
    </submittedName>
</protein>
<dbReference type="AlphaFoldDB" id="A0A5J4X2S5"/>
<organism evidence="1 2">
    <name type="scientific">Streblomastix strix</name>
    <dbReference type="NCBI Taxonomy" id="222440"/>
    <lineage>
        <taxon>Eukaryota</taxon>
        <taxon>Metamonada</taxon>
        <taxon>Preaxostyla</taxon>
        <taxon>Oxymonadida</taxon>
        <taxon>Streblomastigidae</taxon>
        <taxon>Streblomastix</taxon>
    </lineage>
</organism>
<gene>
    <name evidence="1" type="ORF">EZS28_003420</name>
</gene>
<sequence length="232" mass="25782">MSFKSSDYLGRLAKMKHSDYVSGYMQLGEVLKSLSIHPQSFEISKQNFFDSPITELTSCGVKYTRAPLGARGKSAFSMVQTCQVNWTITISKNTLAMQLNKTFNDLNTAGKLIARTNFNGKEDPLADWTTDMSQAEQGYFGKSAQGIESSKHLQFWIDFSTSCGQFYQIQLKKDATTLWGSAIYAREQAVISGNSLSDLCTKNSVSVSPLESIIEGKRHCGVFIDFPLCEID</sequence>
<name>A0A5J4X2S5_9EUKA</name>
<comment type="caution">
    <text evidence="1">The sequence shown here is derived from an EMBL/GenBank/DDBJ whole genome shotgun (WGS) entry which is preliminary data.</text>
</comment>
<dbReference type="EMBL" id="SNRW01000453">
    <property type="protein sequence ID" value="KAA6401052.1"/>
    <property type="molecule type" value="Genomic_DNA"/>
</dbReference>
<evidence type="ECO:0000313" key="2">
    <source>
        <dbReference type="Proteomes" id="UP000324800"/>
    </source>
</evidence>
<evidence type="ECO:0000313" key="1">
    <source>
        <dbReference type="EMBL" id="KAA6401052.1"/>
    </source>
</evidence>
<dbReference type="Proteomes" id="UP000324800">
    <property type="component" value="Unassembled WGS sequence"/>
</dbReference>